<evidence type="ECO:0000259" key="9">
    <source>
        <dbReference type="PROSITE" id="PS01180"/>
    </source>
</evidence>
<evidence type="ECO:0000313" key="11">
    <source>
        <dbReference type="Ensembl" id="ENSCMIP00000028589.1"/>
    </source>
</evidence>
<dbReference type="Proteomes" id="UP000314986">
    <property type="component" value="Unassembled WGS sequence"/>
</dbReference>
<keyword evidence="1" id="KW-0645">Protease</keyword>
<dbReference type="InterPro" id="IPR000859">
    <property type="entry name" value="CUB_dom"/>
</dbReference>
<dbReference type="Ensembl" id="ENSCMIT00000029044.1">
    <property type="protein sequence ID" value="ENSCMIP00000028589.1"/>
    <property type="gene ID" value="ENSCMIG00000012410.1"/>
</dbReference>
<evidence type="ECO:0000256" key="2">
    <source>
        <dbReference type="ARBA" id="ARBA00022723"/>
    </source>
</evidence>
<keyword evidence="5" id="KW-0862">Zinc</keyword>
<dbReference type="GO" id="GO:0004222">
    <property type="term" value="F:metalloendopeptidase activity"/>
    <property type="evidence" value="ECO:0007669"/>
    <property type="project" value="InterPro"/>
</dbReference>
<keyword evidence="7" id="KW-1015">Disulfide bond</keyword>
<evidence type="ECO:0000259" key="10">
    <source>
        <dbReference type="PROSITE" id="PS51864"/>
    </source>
</evidence>
<evidence type="ECO:0000256" key="7">
    <source>
        <dbReference type="ARBA" id="ARBA00023157"/>
    </source>
</evidence>
<dbReference type="OMA" id="SKNSHEH"/>
<dbReference type="CDD" id="cd00041">
    <property type="entry name" value="CUB"/>
    <property type="match status" value="1"/>
</dbReference>
<dbReference type="Pfam" id="PF00431">
    <property type="entry name" value="CUB"/>
    <property type="match status" value="1"/>
</dbReference>
<dbReference type="InParanoid" id="A0A4W3IEA9"/>
<keyword evidence="6" id="KW-0482">Metalloprotease</keyword>
<feature type="domain" description="Peptidase M12A" evidence="10">
    <location>
        <begin position="1"/>
        <end position="32"/>
    </location>
</feature>
<organism evidence="11 12">
    <name type="scientific">Callorhinchus milii</name>
    <name type="common">Ghost shark</name>
    <dbReference type="NCBI Taxonomy" id="7868"/>
    <lineage>
        <taxon>Eukaryota</taxon>
        <taxon>Metazoa</taxon>
        <taxon>Chordata</taxon>
        <taxon>Craniata</taxon>
        <taxon>Vertebrata</taxon>
        <taxon>Chondrichthyes</taxon>
        <taxon>Holocephali</taxon>
        <taxon>Chimaeriformes</taxon>
        <taxon>Callorhinchidae</taxon>
        <taxon>Callorhinchus</taxon>
    </lineage>
</organism>
<evidence type="ECO:0000313" key="12">
    <source>
        <dbReference type="Proteomes" id="UP000314986"/>
    </source>
</evidence>
<dbReference type="SUPFAM" id="SSF49854">
    <property type="entry name" value="Spermadhesin, CUB domain"/>
    <property type="match status" value="1"/>
</dbReference>
<keyword evidence="2" id="KW-0479">Metal-binding</keyword>
<reference evidence="12" key="1">
    <citation type="journal article" date="2006" name="Science">
        <title>Ancient noncoding elements conserved in the human genome.</title>
        <authorList>
            <person name="Venkatesh B."/>
            <person name="Kirkness E.F."/>
            <person name="Loh Y.H."/>
            <person name="Halpern A.L."/>
            <person name="Lee A.P."/>
            <person name="Johnson J."/>
            <person name="Dandona N."/>
            <person name="Viswanathan L.D."/>
            <person name="Tay A."/>
            <person name="Venter J.C."/>
            <person name="Strausberg R.L."/>
            <person name="Brenner S."/>
        </authorList>
    </citation>
    <scope>NUCLEOTIDE SEQUENCE [LARGE SCALE GENOMIC DNA]</scope>
</reference>
<evidence type="ECO:0000256" key="4">
    <source>
        <dbReference type="ARBA" id="ARBA00022801"/>
    </source>
</evidence>
<keyword evidence="3" id="KW-0677">Repeat</keyword>
<dbReference type="PROSITE" id="PS01180">
    <property type="entry name" value="CUB"/>
    <property type="match status" value="1"/>
</dbReference>
<dbReference type="AlphaFoldDB" id="A0A4W3IEA9"/>
<dbReference type="InterPro" id="IPR035914">
    <property type="entry name" value="Sperma_CUB_dom_sf"/>
</dbReference>
<feature type="domain" description="CUB" evidence="9">
    <location>
        <begin position="34"/>
        <end position="146"/>
    </location>
</feature>
<dbReference type="Gene3D" id="2.60.120.290">
    <property type="entry name" value="Spermadhesin, CUB domain"/>
    <property type="match status" value="1"/>
</dbReference>
<dbReference type="InterPro" id="IPR001506">
    <property type="entry name" value="Peptidase_M12A"/>
</dbReference>
<keyword evidence="4" id="KW-0378">Hydrolase</keyword>
<evidence type="ECO:0000256" key="5">
    <source>
        <dbReference type="ARBA" id="ARBA00022833"/>
    </source>
</evidence>
<reference evidence="11" key="4">
    <citation type="submission" date="2025-08" db="UniProtKB">
        <authorList>
            <consortium name="Ensembl"/>
        </authorList>
    </citation>
    <scope>IDENTIFICATION</scope>
</reference>
<sequence length="161" mass="18052">MEARHNKTVRIGQISGFSAGDITRINKLYQCKICGQLLLNNAGTFTSPNYPALYPKNIVCNWIIRAPYYGQILLKFNSFDIRKTKRCFGDYLVIHDGPGKDASVLLEPSCGKTAPAVMSPGSMMLIRFRTAHSTQAQGFSAKYQFGNTVFYNYIVYIVFAD</sequence>
<dbReference type="SMART" id="SM00042">
    <property type="entry name" value="CUB"/>
    <property type="match status" value="1"/>
</dbReference>
<dbReference type="GO" id="GO:0046872">
    <property type="term" value="F:metal ion binding"/>
    <property type="evidence" value="ECO:0007669"/>
    <property type="project" value="UniProtKB-KW"/>
</dbReference>
<dbReference type="PANTHER" id="PTHR24251:SF30">
    <property type="entry name" value="MEMBRANE FRIZZLED-RELATED PROTEIN"/>
    <property type="match status" value="1"/>
</dbReference>
<accession>A0A4W3IEA9</accession>
<dbReference type="PANTHER" id="PTHR24251">
    <property type="entry name" value="OVOCHYMASE-RELATED"/>
    <property type="match status" value="1"/>
</dbReference>
<evidence type="ECO:0000256" key="8">
    <source>
        <dbReference type="PROSITE-ProRule" id="PRU00059"/>
    </source>
</evidence>
<reference evidence="12" key="2">
    <citation type="journal article" date="2007" name="PLoS Biol.">
        <title>Survey sequencing and comparative analysis of the elephant shark (Callorhinchus milii) genome.</title>
        <authorList>
            <person name="Venkatesh B."/>
            <person name="Kirkness E.F."/>
            <person name="Loh Y.H."/>
            <person name="Halpern A.L."/>
            <person name="Lee A.P."/>
            <person name="Johnson J."/>
            <person name="Dandona N."/>
            <person name="Viswanathan L.D."/>
            <person name="Tay A."/>
            <person name="Venter J.C."/>
            <person name="Strausberg R.L."/>
            <person name="Brenner S."/>
        </authorList>
    </citation>
    <scope>NUCLEOTIDE SEQUENCE [LARGE SCALE GENOMIC DNA]</scope>
</reference>
<proteinExistence type="predicted"/>
<evidence type="ECO:0000256" key="6">
    <source>
        <dbReference type="ARBA" id="ARBA00023049"/>
    </source>
</evidence>
<evidence type="ECO:0000256" key="3">
    <source>
        <dbReference type="ARBA" id="ARBA00022737"/>
    </source>
</evidence>
<reference evidence="11" key="5">
    <citation type="submission" date="2025-09" db="UniProtKB">
        <authorList>
            <consortium name="Ensembl"/>
        </authorList>
    </citation>
    <scope>IDENTIFICATION</scope>
</reference>
<protein>
    <recommendedName>
        <fullName evidence="13">CUB domain-containing protein</fullName>
    </recommendedName>
</protein>
<dbReference type="PROSITE" id="PS51864">
    <property type="entry name" value="ASTACIN"/>
    <property type="match status" value="1"/>
</dbReference>
<dbReference type="GeneTree" id="ENSGT00940000161051"/>
<dbReference type="GO" id="GO:0006508">
    <property type="term" value="P:proteolysis"/>
    <property type="evidence" value="ECO:0007669"/>
    <property type="project" value="UniProtKB-KW"/>
</dbReference>
<keyword evidence="12" id="KW-1185">Reference proteome</keyword>
<evidence type="ECO:0008006" key="13">
    <source>
        <dbReference type="Google" id="ProtNLM"/>
    </source>
</evidence>
<evidence type="ECO:0000256" key="1">
    <source>
        <dbReference type="ARBA" id="ARBA00022670"/>
    </source>
</evidence>
<comment type="caution">
    <text evidence="8">Lacks conserved residue(s) required for the propagation of feature annotation.</text>
</comment>
<name>A0A4W3IEA9_CALMI</name>
<dbReference type="FunFam" id="2.60.120.290:FF:000068">
    <property type="entry name" value="Metalloendopeptidase"/>
    <property type="match status" value="1"/>
</dbReference>
<reference evidence="12" key="3">
    <citation type="journal article" date="2014" name="Nature">
        <title>Elephant shark genome provides unique insights into gnathostome evolution.</title>
        <authorList>
            <consortium name="International Elephant Shark Genome Sequencing Consortium"/>
            <person name="Venkatesh B."/>
            <person name="Lee A.P."/>
            <person name="Ravi V."/>
            <person name="Maurya A.K."/>
            <person name="Lian M.M."/>
            <person name="Swann J.B."/>
            <person name="Ohta Y."/>
            <person name="Flajnik M.F."/>
            <person name="Sutoh Y."/>
            <person name="Kasahara M."/>
            <person name="Hoon S."/>
            <person name="Gangu V."/>
            <person name="Roy S.W."/>
            <person name="Irimia M."/>
            <person name="Korzh V."/>
            <person name="Kondrychyn I."/>
            <person name="Lim Z.W."/>
            <person name="Tay B.H."/>
            <person name="Tohari S."/>
            <person name="Kong K.W."/>
            <person name="Ho S."/>
            <person name="Lorente-Galdos B."/>
            <person name="Quilez J."/>
            <person name="Marques-Bonet T."/>
            <person name="Raney B.J."/>
            <person name="Ingham P.W."/>
            <person name="Tay A."/>
            <person name="Hillier L.W."/>
            <person name="Minx P."/>
            <person name="Boehm T."/>
            <person name="Wilson R.K."/>
            <person name="Brenner S."/>
            <person name="Warren W.C."/>
        </authorList>
    </citation>
    <scope>NUCLEOTIDE SEQUENCE [LARGE SCALE GENOMIC DNA]</scope>
</reference>